<dbReference type="Proteomes" id="UP000177369">
    <property type="component" value="Unassembled WGS sequence"/>
</dbReference>
<protein>
    <recommendedName>
        <fullName evidence="3">Ribosomal subunit interface protein</fullName>
    </recommendedName>
</protein>
<dbReference type="InterPro" id="IPR003489">
    <property type="entry name" value="RHF/RaiA"/>
</dbReference>
<dbReference type="SUPFAM" id="SSF69754">
    <property type="entry name" value="Ribosome binding protein Y (YfiA homologue)"/>
    <property type="match status" value="1"/>
</dbReference>
<name>A0A1F5G9F2_9BACT</name>
<dbReference type="STRING" id="1797714.A3D04_00975"/>
<dbReference type="Pfam" id="PF02482">
    <property type="entry name" value="Ribosomal_S30AE"/>
    <property type="match status" value="1"/>
</dbReference>
<evidence type="ECO:0008006" key="3">
    <source>
        <dbReference type="Google" id="ProtNLM"/>
    </source>
</evidence>
<organism evidence="1 2">
    <name type="scientific">Candidatus Curtissbacteria bacterium RIFCSPHIGHO2_02_FULL_40_16b</name>
    <dbReference type="NCBI Taxonomy" id="1797714"/>
    <lineage>
        <taxon>Bacteria</taxon>
        <taxon>Candidatus Curtissiibacteriota</taxon>
    </lineage>
</organism>
<dbReference type="EMBL" id="MFBD01000028">
    <property type="protein sequence ID" value="OGD88467.1"/>
    <property type="molecule type" value="Genomic_DNA"/>
</dbReference>
<accession>A0A1F5G9F2</accession>
<proteinExistence type="predicted"/>
<comment type="caution">
    <text evidence="1">The sequence shown here is derived from an EMBL/GenBank/DDBJ whole genome shotgun (WGS) entry which is preliminary data.</text>
</comment>
<evidence type="ECO:0000313" key="1">
    <source>
        <dbReference type="EMBL" id="OGD88467.1"/>
    </source>
</evidence>
<evidence type="ECO:0000313" key="2">
    <source>
        <dbReference type="Proteomes" id="UP000177369"/>
    </source>
</evidence>
<dbReference type="Gene3D" id="3.30.160.100">
    <property type="entry name" value="Ribosome hibernation promotion factor-like"/>
    <property type="match status" value="1"/>
</dbReference>
<dbReference type="InterPro" id="IPR036567">
    <property type="entry name" value="RHF-like"/>
</dbReference>
<sequence>MKVSITAIHLKEFPKAKEYAQSKIESLAKYHPHLEAVNVRLIGKKSHRGQEQDYYCELIIHIPKHRIEILDSERAINKAIDKAIERAKKTLVRYKEKGISKKHKAAIRAKTVRRI</sequence>
<reference evidence="1 2" key="1">
    <citation type="journal article" date="2016" name="Nat. Commun.">
        <title>Thousands of microbial genomes shed light on interconnected biogeochemical processes in an aquifer system.</title>
        <authorList>
            <person name="Anantharaman K."/>
            <person name="Brown C.T."/>
            <person name="Hug L.A."/>
            <person name="Sharon I."/>
            <person name="Castelle C.J."/>
            <person name="Probst A.J."/>
            <person name="Thomas B.C."/>
            <person name="Singh A."/>
            <person name="Wilkins M.J."/>
            <person name="Karaoz U."/>
            <person name="Brodie E.L."/>
            <person name="Williams K.H."/>
            <person name="Hubbard S.S."/>
            <person name="Banfield J.F."/>
        </authorList>
    </citation>
    <scope>NUCLEOTIDE SEQUENCE [LARGE SCALE GENOMIC DNA]</scope>
</reference>
<dbReference type="AlphaFoldDB" id="A0A1F5G9F2"/>
<gene>
    <name evidence="1" type="ORF">A3D04_00975</name>
</gene>